<evidence type="ECO:0000256" key="3">
    <source>
        <dbReference type="ARBA" id="ARBA00023125"/>
    </source>
</evidence>
<dbReference type="InterPro" id="IPR001959">
    <property type="entry name" value="Transposase"/>
</dbReference>
<dbReference type="GO" id="GO:0003677">
    <property type="term" value="F:DNA binding"/>
    <property type="evidence" value="ECO:0007669"/>
    <property type="project" value="UniProtKB-KW"/>
</dbReference>
<evidence type="ECO:0000259" key="6">
    <source>
        <dbReference type="Pfam" id="PF07282"/>
    </source>
</evidence>
<dbReference type="GO" id="GO:0006310">
    <property type="term" value="P:DNA recombination"/>
    <property type="evidence" value="ECO:0007669"/>
    <property type="project" value="UniProtKB-KW"/>
</dbReference>
<name>A0AA35WQJ0_GEOBA</name>
<accession>A0AA35WQJ0</accession>
<feature type="domain" description="Cas12f1-like TNB" evidence="6">
    <location>
        <begin position="98"/>
        <end position="165"/>
    </location>
</feature>
<evidence type="ECO:0000259" key="5">
    <source>
        <dbReference type="Pfam" id="PF01385"/>
    </source>
</evidence>
<keyword evidence="3" id="KW-0238">DNA-binding</keyword>
<reference evidence="7" key="1">
    <citation type="submission" date="2023-03" db="EMBL/GenBank/DDBJ databases">
        <authorList>
            <person name="Steffen K."/>
            <person name="Cardenas P."/>
        </authorList>
    </citation>
    <scope>NUCLEOTIDE SEQUENCE</scope>
</reference>
<evidence type="ECO:0000256" key="4">
    <source>
        <dbReference type="ARBA" id="ARBA00023172"/>
    </source>
</evidence>
<dbReference type="NCBIfam" id="NF040570">
    <property type="entry name" value="guided_TnpB"/>
    <property type="match status" value="1"/>
</dbReference>
<dbReference type="AlphaFoldDB" id="A0AA35WQJ0"/>
<gene>
    <name evidence="7" type="ORF">GBAR_LOCUS13291</name>
</gene>
<dbReference type="Pfam" id="PF01385">
    <property type="entry name" value="OrfB_IS605"/>
    <property type="match status" value="1"/>
</dbReference>
<keyword evidence="8" id="KW-1185">Reference proteome</keyword>
<dbReference type="EMBL" id="CASHTH010001969">
    <property type="protein sequence ID" value="CAI8022647.1"/>
    <property type="molecule type" value="Genomic_DNA"/>
</dbReference>
<evidence type="ECO:0000313" key="7">
    <source>
        <dbReference type="EMBL" id="CAI8022647.1"/>
    </source>
</evidence>
<protein>
    <submittedName>
        <fullName evidence="7">Transposase in snaA-snaB intergenic region</fullName>
    </submittedName>
</protein>
<organism evidence="7 8">
    <name type="scientific">Geodia barretti</name>
    <name type="common">Barrett's horny sponge</name>
    <dbReference type="NCBI Taxonomy" id="519541"/>
    <lineage>
        <taxon>Eukaryota</taxon>
        <taxon>Metazoa</taxon>
        <taxon>Porifera</taxon>
        <taxon>Demospongiae</taxon>
        <taxon>Heteroscleromorpha</taxon>
        <taxon>Tetractinellida</taxon>
        <taxon>Astrophorina</taxon>
        <taxon>Geodiidae</taxon>
        <taxon>Geodia</taxon>
    </lineage>
</organism>
<keyword evidence="2" id="KW-0815">Transposition</keyword>
<evidence type="ECO:0000256" key="2">
    <source>
        <dbReference type="ARBA" id="ARBA00022578"/>
    </source>
</evidence>
<dbReference type="InterPro" id="IPR010095">
    <property type="entry name" value="Cas12f1-like_TNB"/>
</dbReference>
<comment type="similarity">
    <text evidence="1">In the C-terminal section; belongs to the transposase 35 family.</text>
</comment>
<comment type="caution">
    <text evidence="7">The sequence shown here is derived from an EMBL/GenBank/DDBJ whole genome shotgun (WGS) entry which is preliminary data.</text>
</comment>
<evidence type="ECO:0000313" key="8">
    <source>
        <dbReference type="Proteomes" id="UP001174909"/>
    </source>
</evidence>
<sequence>MTGSNGHDIESPQFFKRSLNAIKRASRKHSTKRKGSTNRQRARLNLTRKHRTIERQRTDFHYELAHQLTDEYDEIRLEDLNLQGMKALWGRKVSDLGFADFVLKLVYIAQKKGVTITFIDKWYPSSKTCSVCGAVNKALNIRDRTWQCPNCHTQLDRDRNAAINIYRVGASTLAGEDVSPGSPGYPC</sequence>
<evidence type="ECO:0000256" key="1">
    <source>
        <dbReference type="ARBA" id="ARBA00008761"/>
    </source>
</evidence>
<feature type="domain" description="Probable transposase IS891/IS1136/IS1341" evidence="5">
    <location>
        <begin position="8"/>
        <end position="86"/>
    </location>
</feature>
<proteinExistence type="inferred from homology"/>
<keyword evidence="4" id="KW-0233">DNA recombination</keyword>
<dbReference type="GO" id="GO:0032196">
    <property type="term" value="P:transposition"/>
    <property type="evidence" value="ECO:0007669"/>
    <property type="project" value="UniProtKB-KW"/>
</dbReference>
<dbReference type="Pfam" id="PF07282">
    <property type="entry name" value="Cas12f1-like_TNB"/>
    <property type="match status" value="1"/>
</dbReference>
<dbReference type="Proteomes" id="UP001174909">
    <property type="component" value="Unassembled WGS sequence"/>
</dbReference>